<gene>
    <name evidence="3" type="ORF">NCTC10184_00103</name>
</gene>
<evidence type="ECO:0000313" key="4">
    <source>
        <dbReference type="Proteomes" id="UP000290876"/>
    </source>
</evidence>
<evidence type="ECO:0000256" key="2">
    <source>
        <dbReference type="SAM" id="Phobius"/>
    </source>
</evidence>
<dbReference type="KEGG" id="mcob:NCTC10184_00103"/>
<dbReference type="EMBL" id="LR215043">
    <property type="protein sequence ID" value="VEU77890.1"/>
    <property type="molecule type" value="Genomic_DNA"/>
</dbReference>
<dbReference type="OrthoDB" id="401106at2"/>
<evidence type="ECO:0000256" key="1">
    <source>
        <dbReference type="SAM" id="MobiDB-lite"/>
    </source>
</evidence>
<name>A0A449B9M2_9BACT</name>
<dbReference type="NCBIfam" id="NF045939">
    <property type="entry name" value="MHJ_0274_fam"/>
    <property type="match status" value="1"/>
</dbReference>
<evidence type="ECO:0000313" key="3">
    <source>
        <dbReference type="EMBL" id="VEU77890.1"/>
    </source>
</evidence>
<feature type="transmembrane region" description="Helical" evidence="2">
    <location>
        <begin position="6"/>
        <end position="24"/>
    </location>
</feature>
<dbReference type="Proteomes" id="UP000290876">
    <property type="component" value="Chromosome"/>
</dbReference>
<accession>A0A449B9M2</accession>
<keyword evidence="2" id="KW-1133">Transmembrane helix</keyword>
<sequence length="190" mass="22936">MDSIWIIFIVIISLFAIFFVYSVFKDRKQRNQRKKDKIIFANQAREYRRKHIFNLHFLIEMNQQYLDNFQPSIGEYKMHDVIDTARAYLLDFENNKEFKEYIVASDDENELLEAYVNLRDTRSNAWTKKIPQVLDYIQRNFNDYQQIDYQDELRVAKEEVATFYQNHITKNQGSENDSESTTSQEINQTN</sequence>
<dbReference type="AlphaFoldDB" id="A0A449B9M2"/>
<organism evidence="3 4">
    <name type="scientific">Mycoplasmopsis columbinasalis</name>
    <dbReference type="NCBI Taxonomy" id="114880"/>
    <lineage>
        <taxon>Bacteria</taxon>
        <taxon>Bacillati</taxon>
        <taxon>Mycoplasmatota</taxon>
        <taxon>Mycoplasmoidales</taxon>
        <taxon>Metamycoplasmataceae</taxon>
        <taxon>Mycoplasmopsis</taxon>
    </lineage>
</organism>
<feature type="region of interest" description="Disordered" evidence="1">
    <location>
        <begin position="167"/>
        <end position="190"/>
    </location>
</feature>
<keyword evidence="2" id="KW-0812">Transmembrane</keyword>
<keyword evidence="2" id="KW-0472">Membrane</keyword>
<proteinExistence type="predicted"/>
<keyword evidence="4" id="KW-1185">Reference proteome</keyword>
<protein>
    <submittedName>
        <fullName evidence="3">Uncharacterized protein</fullName>
    </submittedName>
</protein>
<reference evidence="3 4" key="1">
    <citation type="submission" date="2019-01" db="EMBL/GenBank/DDBJ databases">
        <authorList>
            <consortium name="Pathogen Informatics"/>
        </authorList>
    </citation>
    <scope>NUCLEOTIDE SEQUENCE [LARGE SCALE GENOMIC DNA]</scope>
    <source>
        <strain evidence="3 4">NCTC10184</strain>
    </source>
</reference>
<dbReference type="RefSeq" id="WP_129622748.1">
    <property type="nucleotide sequence ID" value="NZ_LR215043.1"/>
</dbReference>